<sequence>MNYPGYRPVPHPQLLPDVLPPGTSDTLVNRLHLEAGIVPASIAETEALLSHFPPGTRQYLEQELDALVVNHGGSRLAWVGAKPELLNNYDGVVLFPIPATDLAIRVFPGDLHPRYAQFFFDLYDRKLKHAVNSPPNFRYEILRPVQNYDLVSIEEAMGITRADIRPGEERFSVPEGTRCCLKRQGVTDFYWEMPKHPKVQLPDPRFTTSIPFVM</sequence>
<organism evidence="1 2">
    <name type="scientific">Mycena pura</name>
    <dbReference type="NCBI Taxonomy" id="153505"/>
    <lineage>
        <taxon>Eukaryota</taxon>
        <taxon>Fungi</taxon>
        <taxon>Dikarya</taxon>
        <taxon>Basidiomycota</taxon>
        <taxon>Agaricomycotina</taxon>
        <taxon>Agaricomycetes</taxon>
        <taxon>Agaricomycetidae</taxon>
        <taxon>Agaricales</taxon>
        <taxon>Marasmiineae</taxon>
        <taxon>Mycenaceae</taxon>
        <taxon>Mycena</taxon>
    </lineage>
</organism>
<accession>A0AAD7E1P7</accession>
<evidence type="ECO:0000313" key="2">
    <source>
        <dbReference type="Proteomes" id="UP001219525"/>
    </source>
</evidence>
<reference evidence="1" key="1">
    <citation type="submission" date="2023-03" db="EMBL/GenBank/DDBJ databases">
        <title>Massive genome expansion in bonnet fungi (Mycena s.s.) driven by repeated elements and novel gene families across ecological guilds.</title>
        <authorList>
            <consortium name="Lawrence Berkeley National Laboratory"/>
            <person name="Harder C.B."/>
            <person name="Miyauchi S."/>
            <person name="Viragh M."/>
            <person name="Kuo A."/>
            <person name="Thoen E."/>
            <person name="Andreopoulos B."/>
            <person name="Lu D."/>
            <person name="Skrede I."/>
            <person name="Drula E."/>
            <person name="Henrissat B."/>
            <person name="Morin E."/>
            <person name="Kohler A."/>
            <person name="Barry K."/>
            <person name="LaButti K."/>
            <person name="Morin E."/>
            <person name="Salamov A."/>
            <person name="Lipzen A."/>
            <person name="Mereny Z."/>
            <person name="Hegedus B."/>
            <person name="Baldrian P."/>
            <person name="Stursova M."/>
            <person name="Weitz H."/>
            <person name="Taylor A."/>
            <person name="Grigoriev I.V."/>
            <person name="Nagy L.G."/>
            <person name="Martin F."/>
            <person name="Kauserud H."/>
        </authorList>
    </citation>
    <scope>NUCLEOTIDE SEQUENCE</scope>
    <source>
        <strain evidence="1">9144</strain>
    </source>
</reference>
<dbReference type="EMBL" id="JARJCW010000007">
    <property type="protein sequence ID" value="KAJ7222582.1"/>
    <property type="molecule type" value="Genomic_DNA"/>
</dbReference>
<keyword evidence="2" id="KW-1185">Reference proteome</keyword>
<comment type="caution">
    <text evidence="1">The sequence shown here is derived from an EMBL/GenBank/DDBJ whole genome shotgun (WGS) entry which is preliminary data.</text>
</comment>
<dbReference type="AlphaFoldDB" id="A0AAD7E1P7"/>
<evidence type="ECO:0000313" key="1">
    <source>
        <dbReference type="EMBL" id="KAJ7222582.1"/>
    </source>
</evidence>
<dbReference type="Proteomes" id="UP001219525">
    <property type="component" value="Unassembled WGS sequence"/>
</dbReference>
<protein>
    <submittedName>
        <fullName evidence="1">Uncharacterized protein</fullName>
    </submittedName>
</protein>
<gene>
    <name evidence="1" type="ORF">GGX14DRAFT_664297</name>
</gene>
<proteinExistence type="predicted"/>
<name>A0AAD7E1P7_9AGAR</name>